<proteinExistence type="predicted"/>
<dbReference type="AlphaFoldDB" id="A0A0E9W481"/>
<organism evidence="1">
    <name type="scientific">Anguilla anguilla</name>
    <name type="common">European freshwater eel</name>
    <name type="synonym">Muraena anguilla</name>
    <dbReference type="NCBI Taxonomy" id="7936"/>
    <lineage>
        <taxon>Eukaryota</taxon>
        <taxon>Metazoa</taxon>
        <taxon>Chordata</taxon>
        <taxon>Craniata</taxon>
        <taxon>Vertebrata</taxon>
        <taxon>Euteleostomi</taxon>
        <taxon>Actinopterygii</taxon>
        <taxon>Neopterygii</taxon>
        <taxon>Teleostei</taxon>
        <taxon>Anguilliformes</taxon>
        <taxon>Anguillidae</taxon>
        <taxon>Anguilla</taxon>
    </lineage>
</organism>
<reference evidence="1" key="2">
    <citation type="journal article" date="2015" name="Fish Shellfish Immunol.">
        <title>Early steps in the European eel (Anguilla anguilla)-Vibrio vulnificus interaction in the gills: Role of the RtxA13 toxin.</title>
        <authorList>
            <person name="Callol A."/>
            <person name="Pajuelo D."/>
            <person name="Ebbesson L."/>
            <person name="Teles M."/>
            <person name="MacKenzie S."/>
            <person name="Amaro C."/>
        </authorList>
    </citation>
    <scope>NUCLEOTIDE SEQUENCE</scope>
</reference>
<protein>
    <submittedName>
        <fullName evidence="1">Uncharacterized protein</fullName>
    </submittedName>
</protein>
<evidence type="ECO:0000313" key="1">
    <source>
        <dbReference type="EMBL" id="JAH85126.1"/>
    </source>
</evidence>
<reference evidence="1" key="1">
    <citation type="submission" date="2014-11" db="EMBL/GenBank/DDBJ databases">
        <authorList>
            <person name="Amaro Gonzalez C."/>
        </authorList>
    </citation>
    <scope>NUCLEOTIDE SEQUENCE</scope>
</reference>
<accession>A0A0E9W481</accession>
<name>A0A0E9W481_ANGAN</name>
<dbReference type="EMBL" id="GBXM01023451">
    <property type="protein sequence ID" value="JAH85126.1"/>
    <property type="molecule type" value="Transcribed_RNA"/>
</dbReference>
<sequence>MSVNISAVPSRSPAHSPIETFFLLKCGTPGPCRAFWDLWLNVPKGHKVLTHCTCLCDIVSSALYRFGSLQCVCPCLDTQLALHFHSTTPNNQIPIVFFFY</sequence>